<gene>
    <name evidence="4" type="ORF">Nepgr_011736</name>
</gene>
<organism evidence="4 5">
    <name type="scientific">Nepenthes gracilis</name>
    <name type="common">Slender pitcher plant</name>
    <dbReference type="NCBI Taxonomy" id="150966"/>
    <lineage>
        <taxon>Eukaryota</taxon>
        <taxon>Viridiplantae</taxon>
        <taxon>Streptophyta</taxon>
        <taxon>Embryophyta</taxon>
        <taxon>Tracheophyta</taxon>
        <taxon>Spermatophyta</taxon>
        <taxon>Magnoliopsida</taxon>
        <taxon>eudicotyledons</taxon>
        <taxon>Gunneridae</taxon>
        <taxon>Pentapetalae</taxon>
        <taxon>Caryophyllales</taxon>
        <taxon>Nepenthaceae</taxon>
        <taxon>Nepenthes</taxon>
    </lineage>
</organism>
<protein>
    <recommendedName>
        <fullName evidence="3">Meiosis-specific protein ASY3-like coiled-coil domain-containing protein</fullName>
    </recommendedName>
</protein>
<evidence type="ECO:0000259" key="3">
    <source>
        <dbReference type="Pfam" id="PF20435"/>
    </source>
</evidence>
<dbReference type="AlphaFoldDB" id="A0AAD3SFM4"/>
<keyword evidence="1" id="KW-0175">Coiled coil</keyword>
<feature type="domain" description="Meiosis-specific protein ASY3-like coiled-coil" evidence="3">
    <location>
        <begin position="652"/>
        <end position="776"/>
    </location>
</feature>
<reference evidence="4" key="1">
    <citation type="submission" date="2023-05" db="EMBL/GenBank/DDBJ databases">
        <title>Nepenthes gracilis genome sequencing.</title>
        <authorList>
            <person name="Fukushima K."/>
        </authorList>
    </citation>
    <scope>NUCLEOTIDE SEQUENCE</scope>
    <source>
        <strain evidence="4">SING2019-196</strain>
    </source>
</reference>
<evidence type="ECO:0000256" key="2">
    <source>
        <dbReference type="SAM" id="MobiDB-lite"/>
    </source>
</evidence>
<keyword evidence="5" id="KW-1185">Reference proteome</keyword>
<dbReference type="EMBL" id="BSYO01000009">
    <property type="protein sequence ID" value="GMH09895.1"/>
    <property type="molecule type" value="Genomic_DNA"/>
</dbReference>
<comment type="caution">
    <text evidence="4">The sequence shown here is derived from an EMBL/GenBank/DDBJ whole genome shotgun (WGS) entry which is preliminary data.</text>
</comment>
<dbReference type="InterPro" id="IPR046845">
    <property type="entry name" value="ASY3-like_CC"/>
</dbReference>
<proteinExistence type="predicted"/>
<evidence type="ECO:0000313" key="5">
    <source>
        <dbReference type="Proteomes" id="UP001279734"/>
    </source>
</evidence>
<accession>A0AAD3SFM4</accession>
<dbReference type="GO" id="GO:0051321">
    <property type="term" value="P:meiotic cell cycle"/>
    <property type="evidence" value="ECO:0007669"/>
    <property type="project" value="InterPro"/>
</dbReference>
<dbReference type="Pfam" id="PF20435">
    <property type="entry name" value="ASY3-like"/>
    <property type="match status" value="2"/>
</dbReference>
<feature type="domain" description="Meiosis-specific protein ASY3-like coiled-coil" evidence="3">
    <location>
        <begin position="10"/>
        <end position="229"/>
    </location>
</feature>
<dbReference type="PANTHER" id="PTHR36027:SF1">
    <property type="entry name" value="MEIOSIS-SPECIFIC PROTEIN ASY3"/>
    <property type="match status" value="1"/>
</dbReference>
<evidence type="ECO:0000313" key="4">
    <source>
        <dbReference type="EMBL" id="GMH09895.1"/>
    </source>
</evidence>
<name>A0AAD3SFM4_NEPGR</name>
<sequence length="833" mass="93426">MVNFKEGMQEKQEVPAFSIRNRYEAETRVGTPWITTRSHAKIALSGHSLDIAENTSSVSAMGVFHMLSGANEQTARYSVHFPLNQPNLKSADGKQKKCSQLIHDKEDDKNATTGRVDDFSYAAAQEICFVNKGVLLDKPDRPENSSKETLIMKLWETLGPVPSPAKHFVNSKFIEMGSNDMKQEYADKYDAPSKPGQSSDTIEADSENPAQSFIRPLSHSVTRKRVRARVYPENLGNKQPTPAMVHPKTLRNRQSCNYKVKHQKKNALSFEEKWFSVGPDAVTVGPLITKRNSDMKSCVIMTRNTLFPEKSVGSIQEAKVIGKSLLPAEIKSLEAVTLTKVKDSRCSIVMKDQLGELGGHTSPENADEMEQYHGQSPRNNANPCDNFRTPLFTMKTTADRSPFSSLPQVNEMEHQVHGPEQAQRKFSVRDACRFKSRLTGTQYTSATNLRSVSSVSSSFWVFGGERPDCMHFNSIWLTTRPFCLFFPIQLFQDDRTGLNGSSTTTPVQSASKKMQKMCYLLLRDGNWTAKRKKSNFFWVALVEVRCILEVVVMVDGLCGKVACDGRLLSLSHGSGAFGGGVIWSGSDWGLVEVATGSAEDIFSKIFPVDKPKLCRNKLLHCHEGVEYTESSPTLWSPKVNGRSGGILKESSEQNQEDGLARVVALFVSSVERVKSKMMSVTRNRCSDILIDAAEEIHQQVEIVESQILTDITKLTNLSKSRRKHLETKFQEQQEQLKLIHEKFKEEINQHLQDCKTTVEGLEAQQIEMRGAIERQSKILNVTELHLAAEMSGLLQRSGLFSFVADGQTEDAMVENRNCGMPERWHQHMTWCVL</sequence>
<dbReference type="InterPro" id="IPR037731">
    <property type="entry name" value="ASY3-like"/>
</dbReference>
<feature type="region of interest" description="Disordered" evidence="2">
    <location>
        <begin position="187"/>
        <end position="212"/>
    </location>
</feature>
<feature type="coiled-coil region" evidence="1">
    <location>
        <begin position="722"/>
        <end position="764"/>
    </location>
</feature>
<dbReference type="Proteomes" id="UP001279734">
    <property type="component" value="Unassembled WGS sequence"/>
</dbReference>
<evidence type="ECO:0000256" key="1">
    <source>
        <dbReference type="SAM" id="Coils"/>
    </source>
</evidence>
<dbReference type="PANTHER" id="PTHR36027">
    <property type="entry name" value="MEIOSIS-SPECIFIC PROTEIN ASY3"/>
    <property type="match status" value="1"/>
</dbReference>